<feature type="domain" description="Tyr recombinase" evidence="5">
    <location>
        <begin position="179"/>
        <end position="375"/>
    </location>
</feature>
<organism evidence="7 8">
    <name type="scientific">Dehalogenimonas formicexedens</name>
    <dbReference type="NCBI Taxonomy" id="1839801"/>
    <lineage>
        <taxon>Bacteria</taxon>
        <taxon>Bacillati</taxon>
        <taxon>Chloroflexota</taxon>
        <taxon>Dehalococcoidia</taxon>
        <taxon>Dehalococcoidales</taxon>
        <taxon>Dehalococcoidaceae</taxon>
        <taxon>Dehalogenimonas</taxon>
    </lineage>
</organism>
<dbReference type="AlphaFoldDB" id="A0A1P8F7N2"/>
<protein>
    <submittedName>
        <fullName evidence="7">Site-specific recombinase XerD</fullName>
    </submittedName>
</protein>
<evidence type="ECO:0000256" key="1">
    <source>
        <dbReference type="ARBA" id="ARBA00022908"/>
    </source>
</evidence>
<keyword evidence="1" id="KW-0229">DNA integration</keyword>
<evidence type="ECO:0000256" key="4">
    <source>
        <dbReference type="PROSITE-ProRule" id="PRU01248"/>
    </source>
</evidence>
<keyword evidence="8" id="KW-1185">Reference proteome</keyword>
<dbReference type="EMBL" id="CP018258">
    <property type="protein sequence ID" value="APV44477.1"/>
    <property type="molecule type" value="Genomic_DNA"/>
</dbReference>
<evidence type="ECO:0000313" key="7">
    <source>
        <dbReference type="EMBL" id="APV44477.1"/>
    </source>
</evidence>
<dbReference type="Pfam" id="PF00589">
    <property type="entry name" value="Phage_integrase"/>
    <property type="match status" value="1"/>
</dbReference>
<dbReference type="InterPro" id="IPR011010">
    <property type="entry name" value="DNA_brk_join_enz"/>
</dbReference>
<evidence type="ECO:0000256" key="2">
    <source>
        <dbReference type="ARBA" id="ARBA00023125"/>
    </source>
</evidence>
<evidence type="ECO:0000313" key="8">
    <source>
        <dbReference type="Proteomes" id="UP000185934"/>
    </source>
</evidence>
<dbReference type="OrthoDB" id="156970at2"/>
<dbReference type="InterPro" id="IPR010998">
    <property type="entry name" value="Integrase_recombinase_N"/>
</dbReference>
<dbReference type="InterPro" id="IPR013762">
    <property type="entry name" value="Integrase-like_cat_sf"/>
</dbReference>
<dbReference type="Gene3D" id="1.10.150.130">
    <property type="match status" value="1"/>
</dbReference>
<keyword evidence="3" id="KW-0233">DNA recombination</keyword>
<dbReference type="RefSeq" id="WP_076004156.1">
    <property type="nucleotide sequence ID" value="NZ_CP018258.1"/>
</dbReference>
<dbReference type="Gene3D" id="1.10.443.10">
    <property type="entry name" value="Intergrase catalytic core"/>
    <property type="match status" value="1"/>
</dbReference>
<dbReference type="Pfam" id="PF14659">
    <property type="entry name" value="Phage_int_SAM_3"/>
    <property type="match status" value="1"/>
</dbReference>
<accession>A0A1P8F7N2</accession>
<gene>
    <name evidence="7" type="ORF">Dform_01143</name>
</gene>
<proteinExistence type="predicted"/>
<dbReference type="KEGG" id="dfo:Dform_01143"/>
<dbReference type="PROSITE" id="PS51898">
    <property type="entry name" value="TYR_RECOMBINASE"/>
    <property type="match status" value="1"/>
</dbReference>
<dbReference type="SUPFAM" id="SSF56349">
    <property type="entry name" value="DNA breaking-rejoining enzymes"/>
    <property type="match status" value="1"/>
</dbReference>
<dbReference type="PANTHER" id="PTHR30349:SF91">
    <property type="entry name" value="INTA PROTEIN"/>
    <property type="match status" value="1"/>
</dbReference>
<sequence>MAQRSKGAGRVIDRGTDKHGNKVWAVAAELPKTPEGKRSQVWRTVRGNRRQAEKALQSLQSEIQRKEVVKPSRGTLAVFMASWLNDNLKATASPKTFQNYSSMLSAHITPSALGTMALGDIDPNAVQAYINSKLKAGLSARTVRHHYALIHRALELATRWGMITRNPASIIDPPRFKRPEMNTLSEEQIGHVLAAVLGSMYHPIYATAIFSGARRSEYLALRWGDIDFKFASMSISRSMHYVGGKIVFTETKTAKSRRLIVLTPTLIEILTRHFEEQRALADKLERPFNQDSLVFCHADGSPVLPDSITQHWARVCKKLGFDVRLHDARHTMATIMLKQGVHPKVVAERLGHSSVSLTLDTYSHVTQSMGKVAAFQLDQAIAEAIAKAGAI</sequence>
<evidence type="ECO:0000259" key="6">
    <source>
        <dbReference type="PROSITE" id="PS51900"/>
    </source>
</evidence>
<reference evidence="8" key="1">
    <citation type="submission" date="2016-11" db="EMBL/GenBank/DDBJ databases">
        <title>Dehalogenimonas formicexedens sp. nov., a chlorinated alkane respiring bacterium isolated from contaminated groundwater.</title>
        <authorList>
            <person name="Key T.A."/>
            <person name="Bowman K.S."/>
            <person name="Lee I."/>
            <person name="Chun J."/>
            <person name="Albuquerque L."/>
            <person name="da Costa M.S."/>
            <person name="Rainey F.A."/>
            <person name="Moe W.M."/>
        </authorList>
    </citation>
    <scope>NUCLEOTIDE SEQUENCE [LARGE SCALE GENOMIC DNA]</scope>
    <source>
        <strain evidence="8">NSZ-14</strain>
    </source>
</reference>
<dbReference type="CDD" id="cd01189">
    <property type="entry name" value="INT_ICEBs1_C_like"/>
    <property type="match status" value="1"/>
</dbReference>
<feature type="domain" description="Core-binding (CB)" evidence="6">
    <location>
        <begin position="78"/>
        <end position="158"/>
    </location>
</feature>
<dbReference type="GO" id="GO:0003677">
    <property type="term" value="F:DNA binding"/>
    <property type="evidence" value="ECO:0007669"/>
    <property type="project" value="UniProtKB-UniRule"/>
</dbReference>
<dbReference type="InterPro" id="IPR050090">
    <property type="entry name" value="Tyrosine_recombinase_XerCD"/>
</dbReference>
<evidence type="ECO:0000256" key="3">
    <source>
        <dbReference type="ARBA" id="ARBA00023172"/>
    </source>
</evidence>
<dbReference type="PANTHER" id="PTHR30349">
    <property type="entry name" value="PHAGE INTEGRASE-RELATED"/>
    <property type="match status" value="1"/>
</dbReference>
<name>A0A1P8F7N2_9CHLR</name>
<dbReference type="GO" id="GO:0015074">
    <property type="term" value="P:DNA integration"/>
    <property type="evidence" value="ECO:0007669"/>
    <property type="project" value="UniProtKB-KW"/>
</dbReference>
<dbReference type="PROSITE" id="PS51900">
    <property type="entry name" value="CB"/>
    <property type="match status" value="1"/>
</dbReference>
<dbReference type="STRING" id="1839801.Dform_01143"/>
<evidence type="ECO:0000259" key="5">
    <source>
        <dbReference type="PROSITE" id="PS51898"/>
    </source>
</evidence>
<keyword evidence="2 4" id="KW-0238">DNA-binding</keyword>
<dbReference type="Proteomes" id="UP000185934">
    <property type="component" value="Chromosome"/>
</dbReference>
<dbReference type="InterPro" id="IPR044068">
    <property type="entry name" value="CB"/>
</dbReference>
<dbReference type="GO" id="GO:0006310">
    <property type="term" value="P:DNA recombination"/>
    <property type="evidence" value="ECO:0007669"/>
    <property type="project" value="UniProtKB-KW"/>
</dbReference>
<dbReference type="InterPro" id="IPR002104">
    <property type="entry name" value="Integrase_catalytic"/>
</dbReference>
<dbReference type="InterPro" id="IPR004107">
    <property type="entry name" value="Integrase_SAM-like_N"/>
</dbReference>